<evidence type="ECO:0000259" key="5">
    <source>
        <dbReference type="PROSITE" id="PS50027"/>
    </source>
</evidence>
<organism evidence="6 7">
    <name type="scientific">Apolygus lucorum</name>
    <name type="common">Small green plant bug</name>
    <name type="synonym">Lygocoris lucorum</name>
    <dbReference type="NCBI Taxonomy" id="248454"/>
    <lineage>
        <taxon>Eukaryota</taxon>
        <taxon>Metazoa</taxon>
        <taxon>Ecdysozoa</taxon>
        <taxon>Arthropoda</taxon>
        <taxon>Hexapoda</taxon>
        <taxon>Insecta</taxon>
        <taxon>Pterygota</taxon>
        <taxon>Neoptera</taxon>
        <taxon>Paraneoptera</taxon>
        <taxon>Hemiptera</taxon>
        <taxon>Heteroptera</taxon>
        <taxon>Panheteroptera</taxon>
        <taxon>Cimicomorpha</taxon>
        <taxon>Miridae</taxon>
        <taxon>Mirini</taxon>
        <taxon>Apolygus</taxon>
    </lineage>
</organism>
<dbReference type="InterPro" id="IPR002049">
    <property type="entry name" value="LE_dom"/>
</dbReference>
<dbReference type="CDD" id="cd00055">
    <property type="entry name" value="EGF_Lam"/>
    <property type="match status" value="2"/>
</dbReference>
<evidence type="ECO:0000256" key="3">
    <source>
        <dbReference type="PROSITE-ProRule" id="PRU00124"/>
    </source>
</evidence>
<feature type="disulfide bond" evidence="4">
    <location>
        <begin position="118"/>
        <end position="130"/>
    </location>
</feature>
<dbReference type="GO" id="GO:0009887">
    <property type="term" value="P:animal organ morphogenesis"/>
    <property type="evidence" value="ECO:0007669"/>
    <property type="project" value="TreeGrafter"/>
</dbReference>
<dbReference type="InterPro" id="IPR050440">
    <property type="entry name" value="Laminin/Netrin_ECM"/>
</dbReference>
<protein>
    <recommendedName>
        <fullName evidence="5">Laminin EGF-like domain-containing protein</fullName>
    </recommendedName>
</protein>
<dbReference type="Gene3D" id="4.10.400.10">
    <property type="entry name" value="Low-density Lipoprotein Receptor"/>
    <property type="match status" value="1"/>
</dbReference>
<dbReference type="PANTHER" id="PTHR10574">
    <property type="entry name" value="NETRIN/LAMININ-RELATED"/>
    <property type="match status" value="1"/>
</dbReference>
<comment type="caution">
    <text evidence="6">The sequence shown here is derived from an EMBL/GenBank/DDBJ whole genome shotgun (WGS) entry which is preliminary data.</text>
</comment>
<sequence>MTFLRQATSSIDSLSSTELRCTGLQDTTECTEIEKLLSGEVTIYHQIRENFILELINIQSKIQSVSSKVDKLKQGTIESINRSIKEYTCCLKSLNFAIDDIDCNDVTSVYPTELDSECGCDPLGSYGPTCTADGSCSCRPQFEGKLCDRCKTGFYNHPLCAECACDPLGSSTQTCNSEGECSCKGGVEGVKCDRCQDGLVNFPYCEEALATTEAEMDTPTPWVHPRDRCVSDRVHGDVFSCHHDGGQQVPCRFVCDGDRDCPNGRDESVCHQG</sequence>
<feature type="domain" description="Laminin EGF-like" evidence="5">
    <location>
        <begin position="118"/>
        <end position="162"/>
    </location>
</feature>
<keyword evidence="1 4" id="KW-1015">Disulfide bond</keyword>
<evidence type="ECO:0000313" key="6">
    <source>
        <dbReference type="EMBL" id="KAF6215904.1"/>
    </source>
</evidence>
<evidence type="ECO:0000313" key="7">
    <source>
        <dbReference type="Proteomes" id="UP000466442"/>
    </source>
</evidence>
<proteinExistence type="predicted"/>
<keyword evidence="7" id="KW-1185">Reference proteome</keyword>
<name>A0A6A4IVX1_APOLU</name>
<feature type="disulfide bond" evidence="4">
    <location>
        <begin position="183"/>
        <end position="192"/>
    </location>
</feature>
<dbReference type="GO" id="GO:0048731">
    <property type="term" value="P:system development"/>
    <property type="evidence" value="ECO:0007669"/>
    <property type="project" value="UniProtKB-ARBA"/>
</dbReference>
<dbReference type="Pfam" id="PF00053">
    <property type="entry name" value="EGF_laminin"/>
    <property type="match status" value="2"/>
</dbReference>
<dbReference type="SMART" id="SM00180">
    <property type="entry name" value="EGF_Lam"/>
    <property type="match status" value="2"/>
</dbReference>
<dbReference type="PROSITE" id="PS50068">
    <property type="entry name" value="LDLRA_2"/>
    <property type="match status" value="1"/>
</dbReference>
<dbReference type="OrthoDB" id="8545473at2759"/>
<feature type="disulfide bond" evidence="3">
    <location>
        <begin position="255"/>
        <end position="270"/>
    </location>
</feature>
<feature type="domain" description="Laminin EGF-like" evidence="5">
    <location>
        <begin position="163"/>
        <end position="207"/>
    </location>
</feature>
<evidence type="ECO:0000256" key="4">
    <source>
        <dbReference type="PROSITE-ProRule" id="PRU00460"/>
    </source>
</evidence>
<dbReference type="SUPFAM" id="SSF57424">
    <property type="entry name" value="LDL receptor-like module"/>
    <property type="match status" value="1"/>
</dbReference>
<gene>
    <name evidence="6" type="ORF">GE061_000239</name>
</gene>
<dbReference type="InterPro" id="IPR002172">
    <property type="entry name" value="LDrepeatLR_classA_rpt"/>
</dbReference>
<dbReference type="PROSITE" id="PS50027">
    <property type="entry name" value="EGF_LAM_2"/>
    <property type="match status" value="2"/>
</dbReference>
<feature type="disulfide bond" evidence="4">
    <location>
        <begin position="163"/>
        <end position="175"/>
    </location>
</feature>
<dbReference type="AlphaFoldDB" id="A0A6A4IVX1"/>
<dbReference type="SUPFAM" id="SSF57196">
    <property type="entry name" value="EGF/Laminin"/>
    <property type="match status" value="2"/>
</dbReference>
<dbReference type="Proteomes" id="UP000466442">
    <property type="component" value="Linkage Group LG1"/>
</dbReference>
<keyword evidence="2 4" id="KW-0424">Laminin EGF-like domain</keyword>
<evidence type="ECO:0000256" key="1">
    <source>
        <dbReference type="ARBA" id="ARBA00023157"/>
    </source>
</evidence>
<dbReference type="InterPro" id="IPR036055">
    <property type="entry name" value="LDL_receptor-like_sf"/>
</dbReference>
<dbReference type="EMBL" id="WIXP02000001">
    <property type="protein sequence ID" value="KAF6215904.1"/>
    <property type="molecule type" value="Genomic_DNA"/>
</dbReference>
<accession>A0A6A4IVX1</accession>
<feature type="disulfide bond" evidence="4">
    <location>
        <begin position="138"/>
        <end position="147"/>
    </location>
</feature>
<dbReference type="PANTHER" id="PTHR10574:SF406">
    <property type="entry name" value="LAMININ SUBUNIT ALPHA 5"/>
    <property type="match status" value="1"/>
</dbReference>
<evidence type="ECO:0000256" key="2">
    <source>
        <dbReference type="ARBA" id="ARBA00023292"/>
    </source>
</evidence>
<comment type="caution">
    <text evidence="4">Lacks conserved residue(s) required for the propagation of feature annotation.</text>
</comment>
<dbReference type="GO" id="GO:0009888">
    <property type="term" value="P:tissue development"/>
    <property type="evidence" value="ECO:0007669"/>
    <property type="project" value="TreeGrafter"/>
</dbReference>
<reference evidence="6" key="1">
    <citation type="journal article" date="2021" name="Mol. Ecol. Resour.">
        <title>Apolygus lucorum genome provides insights into omnivorousness and mesophyll feeding.</title>
        <authorList>
            <person name="Liu Y."/>
            <person name="Liu H."/>
            <person name="Wang H."/>
            <person name="Huang T."/>
            <person name="Liu B."/>
            <person name="Yang B."/>
            <person name="Yin L."/>
            <person name="Li B."/>
            <person name="Zhang Y."/>
            <person name="Zhang S."/>
            <person name="Jiang F."/>
            <person name="Zhang X."/>
            <person name="Ren Y."/>
            <person name="Wang B."/>
            <person name="Wang S."/>
            <person name="Lu Y."/>
            <person name="Wu K."/>
            <person name="Fan W."/>
            <person name="Wang G."/>
        </authorList>
    </citation>
    <scope>NUCLEOTIDE SEQUENCE</scope>
    <source>
        <strain evidence="6">12Hb</strain>
    </source>
</reference>
<dbReference type="PROSITE" id="PS01248">
    <property type="entry name" value="EGF_LAM_1"/>
    <property type="match status" value="1"/>
</dbReference>
<dbReference type="Gene3D" id="2.10.25.10">
    <property type="entry name" value="Laminin"/>
    <property type="match status" value="2"/>
</dbReference>